<accession>A0A8C5CLA5</accession>
<dbReference type="Proteomes" id="UP000694546">
    <property type="component" value="Chromosome 7"/>
</dbReference>
<dbReference type="InterPro" id="IPR016186">
    <property type="entry name" value="C-type_lectin-like/link_sf"/>
</dbReference>
<sequence length="175" mass="20379">KHTRKHRQTHTHTQTRTHTRLYTHARAHTHAHTPHVKTKAATLACLLHYVIISSSLFVQDFLLHSTDELTLQGWMLYDKSLYLVSTTKKGWRASREDCQKRKADLVVINSREEEAFVSRLMDTSWIGLSDRETEGTLKLCSDGWSEEPCDRLHHWICEKVVDLDHLEAERNKEGP</sequence>
<dbReference type="Pfam" id="PF00059">
    <property type="entry name" value="Lectin_C"/>
    <property type="match status" value="1"/>
</dbReference>
<evidence type="ECO:0000313" key="3">
    <source>
        <dbReference type="Ensembl" id="ENSGMOP00000062655.1"/>
    </source>
</evidence>
<dbReference type="InterPro" id="IPR001304">
    <property type="entry name" value="C-type_lectin-like"/>
</dbReference>
<dbReference type="Gene3D" id="3.10.100.10">
    <property type="entry name" value="Mannose-Binding Protein A, subunit A"/>
    <property type="match status" value="1"/>
</dbReference>
<dbReference type="PANTHER" id="PTHR45710">
    <property type="entry name" value="C-TYPE LECTIN DOMAIN-CONTAINING PROTEIN 180"/>
    <property type="match status" value="1"/>
</dbReference>
<evidence type="ECO:0000259" key="2">
    <source>
        <dbReference type="PROSITE" id="PS50041"/>
    </source>
</evidence>
<dbReference type="InterPro" id="IPR016187">
    <property type="entry name" value="CTDL_fold"/>
</dbReference>
<evidence type="ECO:0000256" key="1">
    <source>
        <dbReference type="ARBA" id="ARBA00004401"/>
    </source>
</evidence>
<dbReference type="SUPFAM" id="SSF56436">
    <property type="entry name" value="C-type lectin-like"/>
    <property type="match status" value="1"/>
</dbReference>
<dbReference type="SMART" id="SM00034">
    <property type="entry name" value="CLECT"/>
    <property type="match status" value="1"/>
</dbReference>
<protein>
    <recommendedName>
        <fullName evidence="2">C-type lectin domain-containing protein</fullName>
    </recommendedName>
</protein>
<comment type="subcellular location">
    <subcellularLocation>
        <location evidence="1">Cell membrane</location>
        <topology evidence="1">Single-pass type II membrane protein</topology>
    </subcellularLocation>
</comment>
<dbReference type="PROSITE" id="PS50041">
    <property type="entry name" value="C_TYPE_LECTIN_2"/>
    <property type="match status" value="1"/>
</dbReference>
<keyword evidence="4" id="KW-1185">Reference proteome</keyword>
<proteinExistence type="predicted"/>
<dbReference type="PANTHER" id="PTHR45710:SF8">
    <property type="entry name" value="RERATING FAMILY MEMBER 4"/>
    <property type="match status" value="1"/>
</dbReference>
<feature type="domain" description="C-type lectin" evidence="2">
    <location>
        <begin position="77"/>
        <end position="155"/>
    </location>
</feature>
<reference evidence="3" key="1">
    <citation type="submission" date="2025-08" db="UniProtKB">
        <authorList>
            <consortium name="Ensembl"/>
        </authorList>
    </citation>
    <scope>IDENTIFICATION</scope>
</reference>
<name>A0A8C5CLA5_GADMO</name>
<dbReference type="GO" id="GO:0005886">
    <property type="term" value="C:plasma membrane"/>
    <property type="evidence" value="ECO:0007669"/>
    <property type="project" value="UniProtKB-SubCell"/>
</dbReference>
<dbReference type="AlphaFoldDB" id="A0A8C5CLA5"/>
<evidence type="ECO:0000313" key="4">
    <source>
        <dbReference type="Proteomes" id="UP000694546"/>
    </source>
</evidence>
<dbReference type="Ensembl" id="ENSGMOT00000046403.1">
    <property type="protein sequence ID" value="ENSGMOP00000062655.1"/>
    <property type="gene ID" value="ENSGMOG00000025415.1"/>
</dbReference>
<dbReference type="GeneTree" id="ENSGT01150000286922"/>
<reference evidence="3" key="2">
    <citation type="submission" date="2025-09" db="UniProtKB">
        <authorList>
            <consortium name="Ensembl"/>
        </authorList>
    </citation>
    <scope>IDENTIFICATION</scope>
</reference>
<dbReference type="InterPro" id="IPR050828">
    <property type="entry name" value="C-type_lectin/matrix_domain"/>
</dbReference>
<organism evidence="3 4">
    <name type="scientific">Gadus morhua</name>
    <name type="common">Atlantic cod</name>
    <dbReference type="NCBI Taxonomy" id="8049"/>
    <lineage>
        <taxon>Eukaryota</taxon>
        <taxon>Metazoa</taxon>
        <taxon>Chordata</taxon>
        <taxon>Craniata</taxon>
        <taxon>Vertebrata</taxon>
        <taxon>Euteleostomi</taxon>
        <taxon>Actinopterygii</taxon>
        <taxon>Neopterygii</taxon>
        <taxon>Teleostei</taxon>
        <taxon>Neoteleostei</taxon>
        <taxon>Acanthomorphata</taxon>
        <taxon>Zeiogadaria</taxon>
        <taxon>Gadariae</taxon>
        <taxon>Gadiformes</taxon>
        <taxon>Gadoidei</taxon>
        <taxon>Gadidae</taxon>
        <taxon>Gadus</taxon>
    </lineage>
</organism>